<keyword evidence="2" id="KW-1185">Reference proteome</keyword>
<evidence type="ECO:0000313" key="2">
    <source>
        <dbReference type="Proteomes" id="UP000243359"/>
    </source>
</evidence>
<reference evidence="2" key="1">
    <citation type="submission" date="2016-10" db="EMBL/GenBank/DDBJ databases">
        <authorList>
            <person name="Varghese N."/>
            <person name="Submissions S."/>
        </authorList>
    </citation>
    <scope>NUCLEOTIDE SEQUENCE [LARGE SCALE GENOMIC DNA]</scope>
    <source>
        <strain evidence="2">KCTC 32247</strain>
    </source>
</reference>
<dbReference type="EMBL" id="LT629751">
    <property type="protein sequence ID" value="SDS30063.1"/>
    <property type="molecule type" value="Genomic_DNA"/>
</dbReference>
<dbReference type="Proteomes" id="UP000243359">
    <property type="component" value="Chromosome I"/>
</dbReference>
<accession>A0A1H1R2X9</accession>
<sequence length="191" mass="21356">MNLKHLFKLTVWLAALWLAWIVLSPSPQTPRVSGDLTGGGLRIGNHRLQALQPFQLEEAVVLGREDYRFDRGAQLSPTDLALGWGPMADPAISSRIDIRQSNRWYYWRTDDFPIPRREIETHSANMHMIPGNAEVASVLGSLQAGARIRLSGQLIRVEGDDGFRWVSSLSREDTGNGACELVWVEELAVLP</sequence>
<name>A0A1H1R2X9_9PSED</name>
<gene>
    <name evidence="1" type="ORF">SAMN05216221_1512</name>
</gene>
<dbReference type="AlphaFoldDB" id="A0A1H1R2X9"/>
<proteinExistence type="predicted"/>
<dbReference type="OrthoDB" id="6706661at2"/>
<organism evidence="1 2">
    <name type="scientific">Pseudomonas oryzae</name>
    <dbReference type="NCBI Taxonomy" id="1392877"/>
    <lineage>
        <taxon>Bacteria</taxon>
        <taxon>Pseudomonadati</taxon>
        <taxon>Pseudomonadota</taxon>
        <taxon>Gammaproteobacteria</taxon>
        <taxon>Pseudomonadales</taxon>
        <taxon>Pseudomonadaceae</taxon>
        <taxon>Pseudomonas</taxon>
    </lineage>
</organism>
<dbReference type="RefSeq" id="WP_090348364.1">
    <property type="nucleotide sequence ID" value="NZ_LT629751.1"/>
</dbReference>
<evidence type="ECO:0000313" key="1">
    <source>
        <dbReference type="EMBL" id="SDS30063.1"/>
    </source>
</evidence>
<protein>
    <submittedName>
        <fullName evidence="1">Uncharacterized protein</fullName>
    </submittedName>
</protein>